<gene>
    <name evidence="13" type="ORF">BCR35DRAFT_310256</name>
</gene>
<dbReference type="EMBL" id="MCGR01000095">
    <property type="protein sequence ID" value="ORY54752.1"/>
    <property type="molecule type" value="Genomic_DNA"/>
</dbReference>
<evidence type="ECO:0000313" key="14">
    <source>
        <dbReference type="Proteomes" id="UP000193467"/>
    </source>
</evidence>
<reference evidence="13 14" key="1">
    <citation type="submission" date="2016-07" db="EMBL/GenBank/DDBJ databases">
        <title>Pervasive Adenine N6-methylation of Active Genes in Fungi.</title>
        <authorList>
            <consortium name="DOE Joint Genome Institute"/>
            <person name="Mondo S.J."/>
            <person name="Dannebaum R.O."/>
            <person name="Kuo R.C."/>
            <person name="Labutti K."/>
            <person name="Haridas S."/>
            <person name="Kuo A."/>
            <person name="Salamov A."/>
            <person name="Ahrendt S.R."/>
            <person name="Lipzen A."/>
            <person name="Sullivan W."/>
            <person name="Andreopoulos W.B."/>
            <person name="Clum A."/>
            <person name="Lindquist E."/>
            <person name="Daum C."/>
            <person name="Ramamoorthy G.K."/>
            <person name="Gryganskyi A."/>
            <person name="Culley D."/>
            <person name="Magnuson J.K."/>
            <person name="James T.Y."/>
            <person name="O'Malley M.A."/>
            <person name="Stajich J.E."/>
            <person name="Spatafora J.W."/>
            <person name="Visel A."/>
            <person name="Grigoriev I.V."/>
        </authorList>
    </citation>
    <scope>NUCLEOTIDE SEQUENCE [LARGE SCALE GENOMIC DNA]</scope>
    <source>
        <strain evidence="13 14">62-1032</strain>
    </source>
</reference>
<evidence type="ECO:0000256" key="5">
    <source>
        <dbReference type="ARBA" id="ARBA00022824"/>
    </source>
</evidence>
<feature type="transmembrane region" description="Helical" evidence="11">
    <location>
        <begin position="130"/>
        <end position="152"/>
    </location>
</feature>
<evidence type="ECO:0000256" key="11">
    <source>
        <dbReference type="SAM" id="Phobius"/>
    </source>
</evidence>
<feature type="compositionally biased region" description="Acidic residues" evidence="10">
    <location>
        <begin position="406"/>
        <end position="416"/>
    </location>
</feature>
<proteinExistence type="inferred from homology"/>
<keyword evidence="8" id="KW-0325">Glycoprotein</keyword>
<evidence type="ECO:0000256" key="3">
    <source>
        <dbReference type="ARBA" id="ARBA00022679"/>
    </source>
</evidence>
<evidence type="ECO:0000256" key="4">
    <source>
        <dbReference type="ARBA" id="ARBA00022692"/>
    </source>
</evidence>
<feature type="transmembrane region" description="Helical" evidence="11">
    <location>
        <begin position="370"/>
        <end position="389"/>
    </location>
</feature>
<evidence type="ECO:0000256" key="7">
    <source>
        <dbReference type="ARBA" id="ARBA00023136"/>
    </source>
</evidence>
<sequence>MSTRKRSNSVKEALDQLEPTVVAERPVSSLNDEAKGASASNNVKAPGASSTAPLAPRSPLISWLVKPFQSLSIIAVTVSTWAVLEYATALSGPSNPLSPLLFISYPLTPNATELASTNPHPRYGKGPHDLSFLLFYIVVFSFLRQSITEFLIRPFARSLGIKSESKLMRFMEQAYAIVYFSASGGYGLYVMSGQKSWWYQTEHYWLEFPHWRMEGALKSYYLLQFSYWCQQMLVLILGLEKPRSDFKELVVHHIVTLWLVGWSYMINLTMIGTAIFVSMDLPDICLALSKCLNYLDLQHTSEVSFVFFLCVWHYMRHYLNIRILFSVWNEYDLIPEIYRTWSAPESNPARWWLFYGFGTGELPHWMKYQIFAPILALQLVNTFWSYLIWRILWRMIRGIPAADTREEGEDGEDEEDEKPKTVESKKKR</sequence>
<evidence type="ECO:0000313" key="13">
    <source>
        <dbReference type="EMBL" id="ORY54752.1"/>
    </source>
</evidence>
<organism evidence="13 14">
    <name type="scientific">Leucosporidium creatinivorum</name>
    <dbReference type="NCBI Taxonomy" id="106004"/>
    <lineage>
        <taxon>Eukaryota</taxon>
        <taxon>Fungi</taxon>
        <taxon>Dikarya</taxon>
        <taxon>Basidiomycota</taxon>
        <taxon>Pucciniomycotina</taxon>
        <taxon>Microbotryomycetes</taxon>
        <taxon>Leucosporidiales</taxon>
        <taxon>Leucosporidium</taxon>
    </lineage>
</organism>
<name>A0A1Y2D645_9BASI</name>
<dbReference type="PROSITE" id="PS50922">
    <property type="entry name" value="TLC"/>
    <property type="match status" value="1"/>
</dbReference>
<keyword evidence="4 9" id="KW-0812">Transmembrane</keyword>
<feature type="compositionally biased region" description="Basic and acidic residues" evidence="10">
    <location>
        <begin position="417"/>
        <end position="428"/>
    </location>
</feature>
<keyword evidence="3" id="KW-0808">Transferase</keyword>
<feature type="region of interest" description="Disordered" evidence="10">
    <location>
        <begin position="1"/>
        <end position="54"/>
    </location>
</feature>
<feature type="transmembrane region" description="Helical" evidence="11">
    <location>
        <begin position="251"/>
        <end position="277"/>
    </location>
</feature>
<evidence type="ECO:0000256" key="2">
    <source>
        <dbReference type="ARBA" id="ARBA00009808"/>
    </source>
</evidence>
<dbReference type="OrthoDB" id="3053196at2759"/>
<dbReference type="AlphaFoldDB" id="A0A1Y2D645"/>
<comment type="similarity">
    <text evidence="2">Belongs to the sphingosine N-acyltransferase family.</text>
</comment>
<evidence type="ECO:0000256" key="10">
    <source>
        <dbReference type="SAM" id="MobiDB-lite"/>
    </source>
</evidence>
<dbReference type="InterPro" id="IPR006634">
    <property type="entry name" value="TLC-dom"/>
</dbReference>
<protein>
    <submittedName>
        <fullName evidence="13">TLC domain-domain-containing protein</fullName>
    </submittedName>
</protein>
<keyword evidence="14" id="KW-1185">Reference proteome</keyword>
<dbReference type="Proteomes" id="UP000193467">
    <property type="component" value="Unassembled WGS sequence"/>
</dbReference>
<evidence type="ECO:0000256" key="1">
    <source>
        <dbReference type="ARBA" id="ARBA00004477"/>
    </source>
</evidence>
<evidence type="ECO:0000256" key="9">
    <source>
        <dbReference type="PROSITE-ProRule" id="PRU00205"/>
    </source>
</evidence>
<keyword evidence="6 11" id="KW-1133">Transmembrane helix</keyword>
<dbReference type="GO" id="GO:0005789">
    <property type="term" value="C:endoplasmic reticulum membrane"/>
    <property type="evidence" value="ECO:0007669"/>
    <property type="project" value="UniProtKB-SubCell"/>
</dbReference>
<evidence type="ECO:0000256" key="6">
    <source>
        <dbReference type="ARBA" id="ARBA00022989"/>
    </source>
</evidence>
<comment type="subcellular location">
    <subcellularLocation>
        <location evidence="1">Endoplasmic reticulum membrane</location>
        <topology evidence="1">Multi-pass membrane protein</topology>
    </subcellularLocation>
</comment>
<feature type="transmembrane region" description="Helical" evidence="11">
    <location>
        <begin position="173"/>
        <end position="191"/>
    </location>
</feature>
<keyword evidence="7 9" id="KW-0472">Membrane</keyword>
<feature type="region of interest" description="Disordered" evidence="10">
    <location>
        <begin position="403"/>
        <end position="428"/>
    </location>
</feature>
<dbReference type="SMART" id="SM00724">
    <property type="entry name" value="TLC"/>
    <property type="match status" value="1"/>
</dbReference>
<dbReference type="InParanoid" id="A0A1Y2D645"/>
<dbReference type="GO" id="GO:0050291">
    <property type="term" value="F:sphingosine N-acyltransferase activity"/>
    <property type="evidence" value="ECO:0007669"/>
    <property type="project" value="InterPro"/>
</dbReference>
<dbReference type="Pfam" id="PF03798">
    <property type="entry name" value="TRAM_LAG1_CLN8"/>
    <property type="match status" value="1"/>
</dbReference>
<evidence type="ECO:0000259" key="12">
    <source>
        <dbReference type="PROSITE" id="PS50922"/>
    </source>
</evidence>
<dbReference type="InterPro" id="IPR016439">
    <property type="entry name" value="Lag1/Lac1-like"/>
</dbReference>
<dbReference type="PANTHER" id="PTHR12560:SF11">
    <property type="entry name" value="CERAMIDE SYNTHASE LAC1-RELATED"/>
    <property type="match status" value="1"/>
</dbReference>
<dbReference type="PANTHER" id="PTHR12560">
    <property type="entry name" value="LONGEVITY ASSURANCE FACTOR 1 LAG1"/>
    <property type="match status" value="1"/>
</dbReference>
<evidence type="ECO:0000256" key="8">
    <source>
        <dbReference type="ARBA" id="ARBA00023180"/>
    </source>
</evidence>
<feature type="domain" description="TLC" evidence="12">
    <location>
        <begin position="165"/>
        <end position="397"/>
    </location>
</feature>
<accession>A0A1Y2D645</accession>
<feature type="compositionally biased region" description="Polar residues" evidence="10">
    <location>
        <begin position="38"/>
        <end position="52"/>
    </location>
</feature>
<dbReference type="STRING" id="106004.A0A1Y2D645"/>
<keyword evidence="5" id="KW-0256">Endoplasmic reticulum</keyword>
<dbReference type="FunCoup" id="A0A1Y2D645">
    <property type="interactions" value="279"/>
</dbReference>
<dbReference type="GO" id="GO:0046513">
    <property type="term" value="P:ceramide biosynthetic process"/>
    <property type="evidence" value="ECO:0007669"/>
    <property type="project" value="InterPro"/>
</dbReference>
<comment type="caution">
    <text evidence="13">The sequence shown here is derived from an EMBL/GenBank/DDBJ whole genome shotgun (WGS) entry which is preliminary data.</text>
</comment>